<keyword evidence="7 14" id="KW-0288">FMN</keyword>
<keyword evidence="8 14" id="KW-0479">Metal-binding</keyword>
<accession>A0A1Y5S1S8</accession>
<dbReference type="GO" id="GO:0051287">
    <property type="term" value="F:NAD binding"/>
    <property type="evidence" value="ECO:0007669"/>
    <property type="project" value="UniProtKB-UniRule"/>
</dbReference>
<evidence type="ECO:0000256" key="13">
    <source>
        <dbReference type="ARBA" id="ARBA00047712"/>
    </source>
</evidence>
<dbReference type="GO" id="GO:0010181">
    <property type="term" value="F:FMN binding"/>
    <property type="evidence" value="ECO:0007669"/>
    <property type="project" value="InterPro"/>
</dbReference>
<dbReference type="Gene3D" id="3.10.20.600">
    <property type="match status" value="1"/>
</dbReference>
<dbReference type="PANTHER" id="PTHR11780">
    <property type="entry name" value="NADH-UBIQUINONE OXIDOREDUCTASE FLAVOPROTEIN 1 NDUFV1"/>
    <property type="match status" value="1"/>
</dbReference>
<dbReference type="RefSeq" id="WP_085835717.1">
    <property type="nucleotide sequence ID" value="NZ_FWFS01000003.1"/>
</dbReference>
<dbReference type="InterPro" id="IPR011537">
    <property type="entry name" value="NADH-UbQ_OxRdtase_suF"/>
</dbReference>
<keyword evidence="11 14" id="KW-0411">Iron-sulfur</keyword>
<dbReference type="InterPro" id="IPR001949">
    <property type="entry name" value="NADH-UbQ_OxRdtase_51kDa_CS"/>
</dbReference>
<evidence type="ECO:0000256" key="12">
    <source>
        <dbReference type="ARBA" id="ARBA00023027"/>
    </source>
</evidence>
<comment type="cofactor">
    <cofactor evidence="2 14">
        <name>[4Fe-4S] cluster</name>
        <dbReference type="ChEBI" id="CHEBI:49883"/>
    </cofactor>
</comment>
<evidence type="ECO:0000256" key="11">
    <source>
        <dbReference type="ARBA" id="ARBA00023014"/>
    </source>
</evidence>
<sequence length="431" mass="47291">MLKDQDRIFTNLYGMHDRSLKGAQSRGHWDGTADIIGKGRDWIIDQMKASGLRGRGGAGFPTGLKWSFMPKESDGRPAYLVINADESEPATCKDREIMRHDPHTLIEGALIASFAIGANAAYIYIRGEYIREKEVLQAAIDECYDAGLLGKNAAKSGWDFDLYLHHGAGAYICGEETALIESLEGKKGMPRMKPPFPAGAGLYGCPTTVNNVESIAVAPTILRRGPEWFAGFGRPNNAGTKLFAITGHVNSPSVFEEQMSLTVREMIERHGGGVRGGWDNLKAIIPGGASCPVLPKEALEDAIMDFDWMRENKSSFGTGCMIVMDQSTDVIKAVWRLSKFFKHESCGQCTPCREGTGWMSRVMDRLVTGDAEVEEIDMLLAVTKQVEGHTICALGDAAAWPIQGLVRHFRNEIEDRIKYKKTGRVSAVAAE</sequence>
<dbReference type="GO" id="GO:0048038">
    <property type="term" value="F:quinone binding"/>
    <property type="evidence" value="ECO:0007669"/>
    <property type="project" value="UniProtKB-KW"/>
</dbReference>
<name>A0A1Y5S1S8_9RHOB</name>
<dbReference type="AlphaFoldDB" id="A0A1Y5S1S8"/>
<dbReference type="Pfam" id="PF22461">
    <property type="entry name" value="SLBB_2"/>
    <property type="match status" value="1"/>
</dbReference>
<dbReference type="PROSITE" id="PS00645">
    <property type="entry name" value="COMPLEX1_51K_2"/>
    <property type="match status" value="1"/>
</dbReference>
<dbReference type="FunFam" id="3.40.50.11540:FF:000001">
    <property type="entry name" value="NADH dehydrogenase [ubiquinone] flavoprotein 1, mitochondrial"/>
    <property type="match status" value="1"/>
</dbReference>
<evidence type="ECO:0000256" key="1">
    <source>
        <dbReference type="ARBA" id="ARBA00001917"/>
    </source>
</evidence>
<dbReference type="FunFam" id="3.10.20.600:FF:000001">
    <property type="entry name" value="NADH dehydrogenase [ubiquinone] flavoprotein 1, mitochondrial"/>
    <property type="match status" value="1"/>
</dbReference>
<keyword evidence="14" id="KW-0874">Quinone</keyword>
<evidence type="ECO:0000256" key="6">
    <source>
        <dbReference type="ARBA" id="ARBA00022630"/>
    </source>
</evidence>
<dbReference type="InterPro" id="IPR019575">
    <property type="entry name" value="Nuop51_4Fe4S-bd"/>
</dbReference>
<dbReference type="SUPFAM" id="SSF142984">
    <property type="entry name" value="Nqo1 middle domain-like"/>
    <property type="match status" value="1"/>
</dbReference>
<protein>
    <recommendedName>
        <fullName evidence="14">NADH-quinone oxidoreductase subunit F</fullName>
        <ecNumber evidence="14">7.1.1.-</ecNumber>
    </recommendedName>
</protein>
<dbReference type="EC" id="7.1.1.-" evidence="14"/>
<dbReference type="PANTHER" id="PTHR11780:SF10">
    <property type="entry name" value="NADH DEHYDROGENASE [UBIQUINONE] FLAVOPROTEIN 1, MITOCHONDRIAL"/>
    <property type="match status" value="1"/>
</dbReference>
<dbReference type="Gene3D" id="3.40.50.11540">
    <property type="entry name" value="NADH-ubiquinone oxidoreductase 51kDa subunit"/>
    <property type="match status" value="1"/>
</dbReference>
<proteinExistence type="inferred from homology"/>
<dbReference type="PROSITE" id="PS00644">
    <property type="entry name" value="COMPLEX1_51K_1"/>
    <property type="match status" value="1"/>
</dbReference>
<dbReference type="Gene3D" id="1.20.1440.230">
    <property type="entry name" value="NADH-ubiquinone oxidoreductase 51kDa subunit, iron-sulphur binding domain"/>
    <property type="match status" value="1"/>
</dbReference>
<dbReference type="InterPro" id="IPR054765">
    <property type="entry name" value="SLBB_dom"/>
</dbReference>
<dbReference type="GO" id="GO:0016491">
    <property type="term" value="F:oxidoreductase activity"/>
    <property type="evidence" value="ECO:0007669"/>
    <property type="project" value="UniProtKB-KW"/>
</dbReference>
<dbReference type="Pfam" id="PF01512">
    <property type="entry name" value="Complex1_51K"/>
    <property type="match status" value="1"/>
</dbReference>
<dbReference type="InterPro" id="IPR037225">
    <property type="entry name" value="Nuo51_FMN-bd_sf"/>
</dbReference>
<keyword evidence="12 14" id="KW-0520">NAD</keyword>
<comment type="similarity">
    <text evidence="4 14">Belongs to the complex I 51 kDa subunit family.</text>
</comment>
<evidence type="ECO:0000256" key="5">
    <source>
        <dbReference type="ARBA" id="ARBA00022485"/>
    </source>
</evidence>
<comment type="catalytic activity">
    <reaction evidence="13 14">
        <text>a quinone + NADH + 5 H(+)(in) = a quinol + NAD(+) + 4 H(+)(out)</text>
        <dbReference type="Rhea" id="RHEA:57888"/>
        <dbReference type="ChEBI" id="CHEBI:15378"/>
        <dbReference type="ChEBI" id="CHEBI:24646"/>
        <dbReference type="ChEBI" id="CHEBI:57540"/>
        <dbReference type="ChEBI" id="CHEBI:57945"/>
        <dbReference type="ChEBI" id="CHEBI:132124"/>
    </reaction>
</comment>
<evidence type="ECO:0000256" key="3">
    <source>
        <dbReference type="ARBA" id="ARBA00002378"/>
    </source>
</evidence>
<evidence type="ECO:0000256" key="2">
    <source>
        <dbReference type="ARBA" id="ARBA00001966"/>
    </source>
</evidence>
<dbReference type="InterPro" id="IPR050837">
    <property type="entry name" value="ComplexI_51kDa_subunit"/>
</dbReference>
<dbReference type="GO" id="GO:0051539">
    <property type="term" value="F:4 iron, 4 sulfur cluster binding"/>
    <property type="evidence" value="ECO:0007669"/>
    <property type="project" value="UniProtKB-UniRule"/>
</dbReference>
<dbReference type="NCBIfam" id="TIGR01959">
    <property type="entry name" value="nuoF_fam"/>
    <property type="match status" value="1"/>
</dbReference>
<evidence type="ECO:0000256" key="10">
    <source>
        <dbReference type="ARBA" id="ARBA00023004"/>
    </source>
</evidence>
<dbReference type="SUPFAM" id="SSF142019">
    <property type="entry name" value="Nqo1 FMN-binding domain-like"/>
    <property type="match status" value="1"/>
</dbReference>
<dbReference type="Pfam" id="PF10589">
    <property type="entry name" value="NADH_4Fe-4S"/>
    <property type="match status" value="1"/>
</dbReference>
<comment type="function">
    <text evidence="3">NDH-1 shuttles electrons from NADH, via FMN and iron-sulfur (Fe-S) centers, to quinones in the respiratory chain. The immediate electron acceptor for the enzyme in this species is believed to be ubiquinone. Couples the redox reaction to proton translocation (for every two electrons transferred, four hydrogen ions are translocated across the cytoplasmic membrane), and thus conserves the redox energy in a proton gradient.</text>
</comment>
<evidence type="ECO:0000256" key="4">
    <source>
        <dbReference type="ARBA" id="ARBA00007523"/>
    </source>
</evidence>
<evidence type="ECO:0000256" key="8">
    <source>
        <dbReference type="ARBA" id="ARBA00022723"/>
    </source>
</evidence>
<reference evidence="16 17" key="1">
    <citation type="submission" date="2017-03" db="EMBL/GenBank/DDBJ databases">
        <authorList>
            <person name="Afonso C.L."/>
            <person name="Miller P.J."/>
            <person name="Scott M.A."/>
            <person name="Spackman E."/>
            <person name="Goraichik I."/>
            <person name="Dimitrov K.M."/>
            <person name="Suarez D.L."/>
            <person name="Swayne D.E."/>
        </authorList>
    </citation>
    <scope>NUCLEOTIDE SEQUENCE [LARGE SCALE GENOMIC DNA]</scope>
    <source>
        <strain evidence="16 17">CECT 8620</strain>
    </source>
</reference>
<dbReference type="InterPro" id="IPR037207">
    <property type="entry name" value="Nuop51_4Fe4S-bd_sf"/>
</dbReference>
<gene>
    <name evidence="16" type="primary">nqo1</name>
    <name evidence="16" type="ORF">AQS8620_00968</name>
</gene>
<dbReference type="FunFam" id="1.20.1440.230:FF:000001">
    <property type="entry name" value="Mitochondrial NADH dehydrogenase flavoprotein 1"/>
    <property type="match status" value="1"/>
</dbReference>
<feature type="domain" description="NADH-ubiquinone oxidoreductase 51kDa subunit iron-sulphur binding" evidence="15">
    <location>
        <begin position="331"/>
        <end position="376"/>
    </location>
</feature>
<keyword evidence="5 14" id="KW-0004">4Fe-4S</keyword>
<keyword evidence="10 14" id="KW-0408">Iron</keyword>
<evidence type="ECO:0000256" key="14">
    <source>
        <dbReference type="RuleBase" id="RU364066"/>
    </source>
</evidence>
<dbReference type="OrthoDB" id="9761899at2"/>
<dbReference type="Proteomes" id="UP000193862">
    <property type="component" value="Unassembled WGS sequence"/>
</dbReference>
<dbReference type="GO" id="GO:0046872">
    <property type="term" value="F:metal ion binding"/>
    <property type="evidence" value="ECO:0007669"/>
    <property type="project" value="UniProtKB-KW"/>
</dbReference>
<evidence type="ECO:0000313" key="16">
    <source>
        <dbReference type="EMBL" id="SLN30630.1"/>
    </source>
</evidence>
<comment type="cofactor">
    <cofactor evidence="1 14">
        <name>FMN</name>
        <dbReference type="ChEBI" id="CHEBI:58210"/>
    </cofactor>
</comment>
<keyword evidence="9" id="KW-1278">Translocase</keyword>
<dbReference type="EMBL" id="FWFS01000003">
    <property type="protein sequence ID" value="SLN30630.1"/>
    <property type="molecule type" value="Genomic_DNA"/>
</dbReference>
<evidence type="ECO:0000259" key="15">
    <source>
        <dbReference type="SMART" id="SM00928"/>
    </source>
</evidence>
<evidence type="ECO:0000313" key="17">
    <source>
        <dbReference type="Proteomes" id="UP000193862"/>
    </source>
</evidence>
<organism evidence="16 17">
    <name type="scientific">Aquimixticola soesokkakensis</name>
    <dbReference type="NCBI Taxonomy" id="1519096"/>
    <lineage>
        <taxon>Bacteria</taxon>
        <taxon>Pseudomonadati</taxon>
        <taxon>Pseudomonadota</taxon>
        <taxon>Alphaproteobacteria</taxon>
        <taxon>Rhodobacterales</taxon>
        <taxon>Paracoccaceae</taxon>
        <taxon>Aquimixticola</taxon>
    </lineage>
</organism>
<keyword evidence="6 14" id="KW-0285">Flavoprotein</keyword>
<dbReference type="GO" id="GO:0008137">
    <property type="term" value="F:NADH dehydrogenase (ubiquinone) activity"/>
    <property type="evidence" value="ECO:0007669"/>
    <property type="project" value="InterPro"/>
</dbReference>
<evidence type="ECO:0000256" key="9">
    <source>
        <dbReference type="ARBA" id="ARBA00022967"/>
    </source>
</evidence>
<keyword evidence="17" id="KW-1185">Reference proteome</keyword>
<dbReference type="NCBIfam" id="NF010120">
    <property type="entry name" value="PRK13596.1"/>
    <property type="match status" value="1"/>
</dbReference>
<dbReference type="InterPro" id="IPR011538">
    <property type="entry name" value="Nuo51_FMN-bd"/>
</dbReference>
<keyword evidence="16" id="KW-0560">Oxidoreductase</keyword>
<evidence type="ECO:0000256" key="7">
    <source>
        <dbReference type="ARBA" id="ARBA00022643"/>
    </source>
</evidence>
<dbReference type="SMART" id="SM00928">
    <property type="entry name" value="NADH_4Fe-4S"/>
    <property type="match status" value="1"/>
</dbReference>
<dbReference type="SUPFAM" id="SSF140490">
    <property type="entry name" value="Nqo1C-terminal domain-like"/>
    <property type="match status" value="1"/>
</dbReference>